<dbReference type="GeneID" id="93075588"/>
<sequence>MIKTMKFKLAILLFRLANYLLKDKIQEHRQSIEDAYADADWDSLNDFYDRANEEDYTKELKAQGII</sequence>
<reference evidence="1 4" key="1">
    <citation type="journal article" date="2015" name="Genome Announc.">
        <title>Complete Genome Sequence of the Nitrogen-Fixing and Solvent-Producing Clostridium pasteurianum DSM 525.</title>
        <authorList>
            <person name="Poehlein A."/>
            <person name="Grosse-Honebrink A."/>
            <person name="Zhang Y."/>
            <person name="Minton N.P."/>
            <person name="Daniel R."/>
        </authorList>
    </citation>
    <scope>NUCLEOTIDE SEQUENCE [LARGE SCALE GENOMIC DNA]</scope>
    <source>
        <strain evidence="1">DSM 525</strain>
        <strain evidence="4">DSM 525 / ATCC 6013</strain>
    </source>
</reference>
<accession>A0A0H3JAH4</accession>
<organism evidence="1 4">
    <name type="scientific">Clostridium pasteurianum DSM 525 = ATCC 6013</name>
    <dbReference type="NCBI Taxonomy" id="1262449"/>
    <lineage>
        <taxon>Bacteria</taxon>
        <taxon>Bacillati</taxon>
        <taxon>Bacillota</taxon>
        <taxon>Clostridia</taxon>
        <taxon>Eubacteriales</taxon>
        <taxon>Clostridiaceae</taxon>
        <taxon>Clostridium</taxon>
    </lineage>
</organism>
<dbReference type="EMBL" id="CP009268">
    <property type="protein sequence ID" value="AJA53541.1"/>
    <property type="molecule type" value="Genomic_DNA"/>
</dbReference>
<reference evidence="2" key="2">
    <citation type="submission" date="2015-10" db="EMBL/GenBank/DDBJ databases">
        <title>Improved Draft Genome Sequence of Clostridium pasteurianum Strain ATCC 6013 (DSM 525) Using a Hybrid Next-Generation Sequencing Approach.</title>
        <authorList>
            <person name="Pyne M.E."/>
            <person name="Utturkar S.M."/>
            <person name="Brown S.D."/>
            <person name="Moo-Young M."/>
            <person name="Chung D.A."/>
            <person name="Chou P.C."/>
        </authorList>
    </citation>
    <scope>NUCLEOTIDE SEQUENCE</scope>
    <source>
        <strain evidence="2">ATCC 6013</strain>
    </source>
</reference>
<dbReference type="Proteomes" id="UP000028042">
    <property type="component" value="Unassembled WGS sequence"/>
</dbReference>
<dbReference type="KEGG" id="cpae:CPAST_c34920"/>
<gene>
    <name evidence="1" type="ORF">CLPA_c34920</name>
    <name evidence="2" type="ORF">CP6013_03692</name>
</gene>
<evidence type="ECO:0000313" key="1">
    <source>
        <dbReference type="EMBL" id="AJA53541.1"/>
    </source>
</evidence>
<dbReference type="PATRIC" id="fig|1262449.3.peg.2565"/>
<evidence type="ECO:0000313" key="2">
    <source>
        <dbReference type="EMBL" id="KRU14434.1"/>
    </source>
</evidence>
<dbReference type="KEGG" id="cpat:CLPA_c34920"/>
<protein>
    <submittedName>
        <fullName evidence="1">Uncharacterized protein</fullName>
    </submittedName>
</protein>
<dbReference type="Proteomes" id="UP000030905">
    <property type="component" value="Chromosome"/>
</dbReference>
<evidence type="ECO:0000313" key="3">
    <source>
        <dbReference type="Proteomes" id="UP000028042"/>
    </source>
</evidence>
<dbReference type="RefSeq" id="WP_003445925.1">
    <property type="nucleotide sequence ID" value="NZ_ANZB01000008.1"/>
</dbReference>
<dbReference type="EMBL" id="JPGY02000001">
    <property type="protein sequence ID" value="KRU14434.1"/>
    <property type="molecule type" value="Genomic_DNA"/>
</dbReference>
<proteinExistence type="predicted"/>
<evidence type="ECO:0000313" key="4">
    <source>
        <dbReference type="Proteomes" id="UP000030905"/>
    </source>
</evidence>
<name>A0A0H3JAH4_CLOPA</name>
<dbReference type="AlphaFoldDB" id="A0A0H3JAH4"/>
<reference evidence="2 3" key="3">
    <citation type="journal article" name="Genome Announc.">
        <title>Improved Draft Genome Sequence of Clostridium pasteurianum Strain ATCC 6013 (DSM 525) Using a Hybrid Next-Generation Sequencing Approach.</title>
        <authorList>
            <person name="Pyne M.E."/>
            <person name="Utturkar S."/>
            <person name="Brown S.D."/>
            <person name="Moo-Young M."/>
            <person name="Chung D.A."/>
            <person name="Chou C.P."/>
        </authorList>
    </citation>
    <scope>NUCLEOTIDE SEQUENCE [LARGE SCALE GENOMIC DNA]</scope>
    <source>
        <strain evidence="2 3">ATCC 6013</strain>
    </source>
</reference>
<keyword evidence="4" id="KW-1185">Reference proteome</keyword>